<gene>
    <name evidence="1" type="ORF">QJS10_CPA02g00107</name>
</gene>
<protein>
    <submittedName>
        <fullName evidence="1">Uncharacterized protein</fullName>
    </submittedName>
</protein>
<reference evidence="1" key="2">
    <citation type="submission" date="2023-06" db="EMBL/GenBank/DDBJ databases">
        <authorList>
            <person name="Ma L."/>
            <person name="Liu K.-W."/>
            <person name="Li Z."/>
            <person name="Hsiao Y.-Y."/>
            <person name="Qi Y."/>
            <person name="Fu T."/>
            <person name="Tang G."/>
            <person name="Zhang D."/>
            <person name="Sun W.-H."/>
            <person name="Liu D.-K."/>
            <person name="Li Y."/>
            <person name="Chen G.-Z."/>
            <person name="Liu X.-D."/>
            <person name="Liao X.-Y."/>
            <person name="Jiang Y.-T."/>
            <person name="Yu X."/>
            <person name="Hao Y."/>
            <person name="Huang J."/>
            <person name="Zhao X.-W."/>
            <person name="Ke S."/>
            <person name="Chen Y.-Y."/>
            <person name="Wu W.-L."/>
            <person name="Hsu J.-L."/>
            <person name="Lin Y.-F."/>
            <person name="Huang M.-D."/>
            <person name="Li C.-Y."/>
            <person name="Huang L."/>
            <person name="Wang Z.-W."/>
            <person name="Zhao X."/>
            <person name="Zhong W.-Y."/>
            <person name="Peng D.-H."/>
            <person name="Ahmad S."/>
            <person name="Lan S."/>
            <person name="Zhang J.-S."/>
            <person name="Tsai W.-C."/>
            <person name="Van De Peer Y."/>
            <person name="Liu Z.-J."/>
        </authorList>
    </citation>
    <scope>NUCLEOTIDE SEQUENCE</scope>
    <source>
        <strain evidence="1">CP</strain>
        <tissue evidence="1">Leaves</tissue>
    </source>
</reference>
<accession>A0AAV9FB01</accession>
<sequence length="53" mass="5982">MGVQAEILFLNTWEIWVGGIGYFDSRAKEDHTKQHLRQPLSLGDVVESIPGEI</sequence>
<name>A0AAV9FB01_ACOCL</name>
<proteinExistence type="predicted"/>
<evidence type="ECO:0000313" key="1">
    <source>
        <dbReference type="EMBL" id="KAK1323080.1"/>
    </source>
</evidence>
<organism evidence="1 2">
    <name type="scientific">Acorus calamus</name>
    <name type="common">Sweet flag</name>
    <dbReference type="NCBI Taxonomy" id="4465"/>
    <lineage>
        <taxon>Eukaryota</taxon>
        <taxon>Viridiplantae</taxon>
        <taxon>Streptophyta</taxon>
        <taxon>Embryophyta</taxon>
        <taxon>Tracheophyta</taxon>
        <taxon>Spermatophyta</taxon>
        <taxon>Magnoliopsida</taxon>
        <taxon>Liliopsida</taxon>
        <taxon>Acoraceae</taxon>
        <taxon>Acorus</taxon>
    </lineage>
</organism>
<reference evidence="1" key="1">
    <citation type="journal article" date="2023" name="Nat. Commun.">
        <title>Diploid and tetraploid genomes of Acorus and the evolution of monocots.</title>
        <authorList>
            <person name="Ma L."/>
            <person name="Liu K.W."/>
            <person name="Li Z."/>
            <person name="Hsiao Y.Y."/>
            <person name="Qi Y."/>
            <person name="Fu T."/>
            <person name="Tang G.D."/>
            <person name="Zhang D."/>
            <person name="Sun W.H."/>
            <person name="Liu D.K."/>
            <person name="Li Y."/>
            <person name="Chen G.Z."/>
            <person name="Liu X.D."/>
            <person name="Liao X.Y."/>
            <person name="Jiang Y.T."/>
            <person name="Yu X."/>
            <person name="Hao Y."/>
            <person name="Huang J."/>
            <person name="Zhao X.W."/>
            <person name="Ke S."/>
            <person name="Chen Y.Y."/>
            <person name="Wu W.L."/>
            <person name="Hsu J.L."/>
            <person name="Lin Y.F."/>
            <person name="Huang M.D."/>
            <person name="Li C.Y."/>
            <person name="Huang L."/>
            <person name="Wang Z.W."/>
            <person name="Zhao X."/>
            <person name="Zhong W.Y."/>
            <person name="Peng D.H."/>
            <person name="Ahmad S."/>
            <person name="Lan S."/>
            <person name="Zhang J.S."/>
            <person name="Tsai W.C."/>
            <person name="Van de Peer Y."/>
            <person name="Liu Z.J."/>
        </authorList>
    </citation>
    <scope>NUCLEOTIDE SEQUENCE</scope>
    <source>
        <strain evidence="1">CP</strain>
    </source>
</reference>
<keyword evidence="2" id="KW-1185">Reference proteome</keyword>
<dbReference type="EMBL" id="JAUJYO010000002">
    <property type="protein sequence ID" value="KAK1323080.1"/>
    <property type="molecule type" value="Genomic_DNA"/>
</dbReference>
<comment type="caution">
    <text evidence="1">The sequence shown here is derived from an EMBL/GenBank/DDBJ whole genome shotgun (WGS) entry which is preliminary data.</text>
</comment>
<evidence type="ECO:0000313" key="2">
    <source>
        <dbReference type="Proteomes" id="UP001180020"/>
    </source>
</evidence>
<dbReference type="AlphaFoldDB" id="A0AAV9FB01"/>
<dbReference type="Proteomes" id="UP001180020">
    <property type="component" value="Unassembled WGS sequence"/>
</dbReference>